<keyword evidence="18" id="KW-1185">Reference proteome</keyword>
<dbReference type="HOGENOM" id="CLU_016922_10_0_11"/>
<dbReference type="EMBL" id="AP012319">
    <property type="protein sequence ID" value="BAL87618.1"/>
    <property type="molecule type" value="Genomic_DNA"/>
</dbReference>
<dbReference type="Proteomes" id="UP000007882">
    <property type="component" value="Chromosome"/>
</dbReference>
<dbReference type="STRING" id="512565.AMIS_23980"/>
<dbReference type="PANTHER" id="PTHR11986:SF58">
    <property type="entry name" value="LEUCINE_METHIONINE RACEMASE"/>
    <property type="match status" value="1"/>
</dbReference>
<dbReference type="InterPro" id="IPR005814">
    <property type="entry name" value="Aminotrans_3"/>
</dbReference>
<evidence type="ECO:0000256" key="10">
    <source>
        <dbReference type="ARBA" id="ARBA00029760"/>
    </source>
</evidence>
<dbReference type="PATRIC" id="fig|512565.3.peg.2396"/>
<accession>I0H3N1</accession>
<dbReference type="GO" id="GO:0030170">
    <property type="term" value="F:pyridoxal phosphate binding"/>
    <property type="evidence" value="ECO:0007669"/>
    <property type="project" value="InterPro"/>
</dbReference>
<dbReference type="GO" id="GO:0034386">
    <property type="term" value="F:4-aminobutyrate:2-oxoglutarate transaminase activity"/>
    <property type="evidence" value="ECO:0007669"/>
    <property type="project" value="UniProtKB-EC"/>
</dbReference>
<evidence type="ECO:0000256" key="7">
    <source>
        <dbReference type="ARBA" id="ARBA00022576"/>
    </source>
</evidence>
<gene>
    <name evidence="17" type="ordered locus">AMIS_23980</name>
</gene>
<evidence type="ECO:0000256" key="8">
    <source>
        <dbReference type="ARBA" id="ARBA00022679"/>
    </source>
</evidence>
<reference evidence="17 18" key="1">
    <citation type="submission" date="2012-02" db="EMBL/GenBank/DDBJ databases">
        <title>Complete genome sequence of Actinoplanes missouriensis 431 (= NBRC 102363).</title>
        <authorList>
            <person name="Ohnishi Y."/>
            <person name="Ishikawa J."/>
            <person name="Sekine M."/>
            <person name="Hosoyama A."/>
            <person name="Harada T."/>
            <person name="Narita H."/>
            <person name="Hata T."/>
            <person name="Konno Y."/>
            <person name="Tutikane K."/>
            <person name="Fujita N."/>
            <person name="Horinouchi S."/>
            <person name="Hayakawa M."/>
        </authorList>
    </citation>
    <scope>NUCLEOTIDE SEQUENCE [LARGE SCALE GENOMIC DNA]</scope>
    <source>
        <strain evidence="18">ATCC 14538 / DSM 43046 / CBS 188.64 / JCM 3121 / NBRC 102363 / NCIMB 12654 / NRRL B-3342 / UNCC 431</strain>
    </source>
</reference>
<dbReference type="CDD" id="cd00610">
    <property type="entry name" value="OAT_like"/>
    <property type="match status" value="1"/>
</dbReference>
<evidence type="ECO:0000256" key="4">
    <source>
        <dbReference type="ARBA" id="ARBA00008954"/>
    </source>
</evidence>
<evidence type="ECO:0000256" key="11">
    <source>
        <dbReference type="ARBA" id="ARBA00030204"/>
    </source>
</evidence>
<sequence>MNKRRLVTELPGPRSRALMERKTSAVADGVGTTMPVFAAKAGGGIVVDVDGNQLIDLGSGIAVTTVGASNPRVVRAVTEQVEAFTHTCFMVTPYDGYVRVAEKLNQLTPGDHDKRTALFNSGAEAVENAVKIARAYTRRDAVVVFDHAYHGRTNLTLAMTAKNKPYKHTFGPFAPEVYRAPGSYPYRDGNLDGAAAAARAVDQIEKQIGAENLAALVIEPIQGEGGFIEPAPGFLPALAAWCRASGVVFVADEVQTGFARTGDLFACEHENVVPDLIVTAKGIAGGLPLSAVTGRAEIMNAAHEGGLGGTYGGNPIACAAALAAIETIEEDGLGARATEIETLIKERLSRLAVQDLRLAGVRGRGAMIAVELVREGSTEPDPRLARDVARYAHRHGVIVLTCGTYGNVLRFLPPLTITDELLNDAFDVLADALNATAPKAAAQQADALKATALEATAPKATALEATAPEATR</sequence>
<keyword evidence="8 17" id="KW-0808">Transferase</keyword>
<dbReference type="Gene3D" id="3.90.1150.10">
    <property type="entry name" value="Aspartate Aminotransferase, domain 1"/>
    <property type="match status" value="1"/>
</dbReference>
<organism evidence="17 18">
    <name type="scientific">Actinoplanes missouriensis (strain ATCC 14538 / DSM 43046 / CBS 188.64 / JCM 3121 / NBRC 102363 / NCIMB 12654 / NRRL B-3342 / UNCC 431)</name>
    <dbReference type="NCBI Taxonomy" id="512565"/>
    <lineage>
        <taxon>Bacteria</taxon>
        <taxon>Bacillati</taxon>
        <taxon>Actinomycetota</taxon>
        <taxon>Actinomycetes</taxon>
        <taxon>Micromonosporales</taxon>
        <taxon>Micromonosporaceae</taxon>
        <taxon>Actinoplanes</taxon>
    </lineage>
</organism>
<dbReference type="Gene3D" id="3.40.640.10">
    <property type="entry name" value="Type I PLP-dependent aspartate aminotransferase-like (Major domain)"/>
    <property type="match status" value="1"/>
</dbReference>
<dbReference type="InterPro" id="IPR049704">
    <property type="entry name" value="Aminotrans_3_PPA_site"/>
</dbReference>
<dbReference type="PANTHER" id="PTHR11986">
    <property type="entry name" value="AMINOTRANSFERASE CLASS III"/>
    <property type="match status" value="1"/>
</dbReference>
<dbReference type="PROSITE" id="PS00600">
    <property type="entry name" value="AA_TRANSFER_CLASS_3"/>
    <property type="match status" value="1"/>
</dbReference>
<evidence type="ECO:0000256" key="2">
    <source>
        <dbReference type="ARBA" id="ARBA00001933"/>
    </source>
</evidence>
<dbReference type="eggNOG" id="COG0160">
    <property type="taxonomic scope" value="Bacteria"/>
</dbReference>
<evidence type="ECO:0000256" key="13">
    <source>
        <dbReference type="ARBA" id="ARBA00031787"/>
    </source>
</evidence>
<dbReference type="GO" id="GO:0047298">
    <property type="term" value="F:(S)-3-amino-2-methylpropionate transaminase activity"/>
    <property type="evidence" value="ECO:0007669"/>
    <property type="project" value="UniProtKB-EC"/>
</dbReference>
<comment type="catalytic activity">
    <reaction evidence="1">
        <text>(S)-3-amino-2-methylpropanoate + 2-oxoglutarate = 2-methyl-3-oxopropanoate + L-glutamate</text>
        <dbReference type="Rhea" id="RHEA:13993"/>
        <dbReference type="ChEBI" id="CHEBI:16810"/>
        <dbReference type="ChEBI" id="CHEBI:29985"/>
        <dbReference type="ChEBI" id="CHEBI:57700"/>
        <dbReference type="ChEBI" id="CHEBI:58655"/>
        <dbReference type="EC" id="2.6.1.22"/>
    </reaction>
</comment>
<evidence type="ECO:0000256" key="9">
    <source>
        <dbReference type="ARBA" id="ARBA00022898"/>
    </source>
</evidence>
<dbReference type="InterPro" id="IPR050103">
    <property type="entry name" value="Class-III_PLP-dep_AT"/>
</dbReference>
<dbReference type="NCBIfam" id="TIGR00700">
    <property type="entry name" value="GABAtrnsam"/>
    <property type="match status" value="1"/>
</dbReference>
<dbReference type="PIRSF" id="PIRSF000521">
    <property type="entry name" value="Transaminase_4ab_Lys_Orn"/>
    <property type="match status" value="1"/>
</dbReference>
<evidence type="ECO:0000256" key="3">
    <source>
        <dbReference type="ARBA" id="ARBA00005176"/>
    </source>
</evidence>
<dbReference type="FunFam" id="3.40.640.10:FF:000013">
    <property type="entry name" value="4-aminobutyrate aminotransferase"/>
    <property type="match status" value="1"/>
</dbReference>
<dbReference type="InterPro" id="IPR015422">
    <property type="entry name" value="PyrdxlP-dep_Trfase_small"/>
</dbReference>
<dbReference type="RefSeq" id="WP_014442513.1">
    <property type="nucleotide sequence ID" value="NC_017093.1"/>
</dbReference>
<comment type="similarity">
    <text evidence="4 16">Belongs to the class-III pyridoxal-phosphate-dependent aminotransferase family.</text>
</comment>
<evidence type="ECO:0000256" key="6">
    <source>
        <dbReference type="ARBA" id="ARBA00012912"/>
    </source>
</evidence>
<dbReference type="EC" id="2.6.1.19" evidence="6"/>
<evidence type="ECO:0000256" key="1">
    <source>
        <dbReference type="ARBA" id="ARBA00001750"/>
    </source>
</evidence>
<name>I0H3N1_ACTM4</name>
<evidence type="ECO:0000256" key="15">
    <source>
        <dbReference type="ARBA" id="ARBA00050054"/>
    </source>
</evidence>
<evidence type="ECO:0000256" key="12">
    <source>
        <dbReference type="ARBA" id="ARBA00030857"/>
    </source>
</evidence>
<evidence type="ECO:0000256" key="16">
    <source>
        <dbReference type="RuleBase" id="RU003560"/>
    </source>
</evidence>
<dbReference type="Pfam" id="PF00202">
    <property type="entry name" value="Aminotran_3"/>
    <property type="match status" value="1"/>
</dbReference>
<comment type="pathway">
    <text evidence="3">Amino-acid degradation; 4-aminobutanoate degradation.</text>
</comment>
<dbReference type="InterPro" id="IPR015421">
    <property type="entry name" value="PyrdxlP-dep_Trfase_major"/>
</dbReference>
<dbReference type="GO" id="GO:0042802">
    <property type="term" value="F:identical protein binding"/>
    <property type="evidence" value="ECO:0007669"/>
    <property type="project" value="TreeGrafter"/>
</dbReference>
<dbReference type="AlphaFoldDB" id="I0H3N1"/>
<keyword evidence="9 16" id="KW-0663">Pyridoxal phosphate</keyword>
<dbReference type="GO" id="GO:0009448">
    <property type="term" value="P:gamma-aminobutyric acid metabolic process"/>
    <property type="evidence" value="ECO:0007669"/>
    <property type="project" value="InterPro"/>
</dbReference>
<dbReference type="NCBIfam" id="NF004714">
    <property type="entry name" value="PRK06058.1"/>
    <property type="match status" value="1"/>
</dbReference>
<evidence type="ECO:0000313" key="18">
    <source>
        <dbReference type="Proteomes" id="UP000007882"/>
    </source>
</evidence>
<comment type="cofactor">
    <cofactor evidence="2">
        <name>pyridoxal 5'-phosphate</name>
        <dbReference type="ChEBI" id="CHEBI:597326"/>
    </cofactor>
</comment>
<evidence type="ECO:0000256" key="14">
    <source>
        <dbReference type="ARBA" id="ARBA00048021"/>
    </source>
</evidence>
<proteinExistence type="inferred from homology"/>
<evidence type="ECO:0000313" key="17">
    <source>
        <dbReference type="EMBL" id="BAL87618.1"/>
    </source>
</evidence>
<dbReference type="KEGG" id="ams:AMIS_23980"/>
<dbReference type="SUPFAM" id="SSF53383">
    <property type="entry name" value="PLP-dependent transferases"/>
    <property type="match status" value="1"/>
</dbReference>
<comment type="catalytic activity">
    <reaction evidence="14">
        <text>4-aminobutanoate + 2-oxoglutarate = succinate semialdehyde + L-glutamate</text>
        <dbReference type="Rhea" id="RHEA:23352"/>
        <dbReference type="ChEBI" id="CHEBI:16810"/>
        <dbReference type="ChEBI" id="CHEBI:29985"/>
        <dbReference type="ChEBI" id="CHEBI:57706"/>
        <dbReference type="ChEBI" id="CHEBI:59888"/>
        <dbReference type="EC" id="2.6.1.19"/>
    </reaction>
</comment>
<evidence type="ECO:0000256" key="5">
    <source>
        <dbReference type="ARBA" id="ARBA00012876"/>
    </source>
</evidence>
<dbReference type="InterPro" id="IPR004632">
    <property type="entry name" value="4NH2But_aminotransferase_bac"/>
</dbReference>
<dbReference type="EC" id="2.6.1.22" evidence="5"/>
<protein>
    <recommendedName>
        <fullName evidence="12">(S)-3-amino-2-methylpropionate transaminase</fullName>
        <ecNumber evidence="6">2.6.1.19</ecNumber>
        <ecNumber evidence="5">2.6.1.22</ecNumber>
    </recommendedName>
    <alternativeName>
        <fullName evidence="13">GABA aminotransferase</fullName>
    </alternativeName>
    <alternativeName>
        <fullName evidence="11">Gamma-amino-N-butyrate transaminase</fullName>
    </alternativeName>
    <alternativeName>
        <fullName evidence="15">Glutamate:succinic semialdehyde transaminase</fullName>
    </alternativeName>
    <alternativeName>
        <fullName evidence="10">L-AIBAT</fullName>
    </alternativeName>
</protein>
<dbReference type="InterPro" id="IPR015424">
    <property type="entry name" value="PyrdxlP-dep_Trfase"/>
</dbReference>
<keyword evidence="7 17" id="KW-0032">Aminotransferase</keyword>